<feature type="transmembrane region" description="Helical" evidence="2">
    <location>
        <begin position="465"/>
        <end position="485"/>
    </location>
</feature>
<keyword evidence="2" id="KW-1133">Transmembrane helix</keyword>
<evidence type="ECO:0000256" key="1">
    <source>
        <dbReference type="SAM" id="MobiDB-lite"/>
    </source>
</evidence>
<proteinExistence type="predicted"/>
<comment type="caution">
    <text evidence="4">The sequence shown here is derived from an EMBL/GenBank/DDBJ whole genome shotgun (WGS) entry which is preliminary data.</text>
</comment>
<reference evidence="4" key="2">
    <citation type="submission" date="2021-04" db="EMBL/GenBank/DDBJ databases">
        <authorList>
            <person name="Gilroy R."/>
        </authorList>
    </citation>
    <scope>NUCLEOTIDE SEQUENCE</scope>
    <source>
        <strain evidence="4">ChiHjej8B7-3636</strain>
    </source>
</reference>
<keyword evidence="2" id="KW-0812">Transmembrane</keyword>
<reference evidence="4" key="1">
    <citation type="journal article" date="2021" name="PeerJ">
        <title>Extensive microbial diversity within the chicken gut microbiome revealed by metagenomics and culture.</title>
        <authorList>
            <person name="Gilroy R."/>
            <person name="Ravi A."/>
            <person name="Getino M."/>
            <person name="Pursley I."/>
            <person name="Horton D.L."/>
            <person name="Alikhan N.F."/>
            <person name="Baker D."/>
            <person name="Gharbi K."/>
            <person name="Hall N."/>
            <person name="Watson M."/>
            <person name="Adriaenssens E.M."/>
            <person name="Foster-Nyarko E."/>
            <person name="Jarju S."/>
            <person name="Secka A."/>
            <person name="Antonio M."/>
            <person name="Oren A."/>
            <person name="Chaudhuri R.R."/>
            <person name="La Ragione R."/>
            <person name="Hildebrand F."/>
            <person name="Pallen M.J."/>
        </authorList>
    </citation>
    <scope>NUCLEOTIDE SEQUENCE</scope>
    <source>
        <strain evidence="4">ChiHjej8B7-3636</strain>
    </source>
</reference>
<evidence type="ECO:0000259" key="3">
    <source>
        <dbReference type="Pfam" id="PF01970"/>
    </source>
</evidence>
<organism evidence="4 5">
    <name type="scientific">Candidatus Microbacterium stercoravium</name>
    <dbReference type="NCBI Taxonomy" id="2838697"/>
    <lineage>
        <taxon>Bacteria</taxon>
        <taxon>Bacillati</taxon>
        <taxon>Actinomycetota</taxon>
        <taxon>Actinomycetes</taxon>
        <taxon>Micrococcales</taxon>
        <taxon>Microbacteriaceae</taxon>
        <taxon>Microbacterium</taxon>
    </lineage>
</organism>
<gene>
    <name evidence="4" type="ORF">H9800_09815</name>
</gene>
<dbReference type="PANTHER" id="PTHR35342:SF5">
    <property type="entry name" value="TRICARBOXYLIC TRANSPORT PROTEIN"/>
    <property type="match status" value="1"/>
</dbReference>
<dbReference type="Proteomes" id="UP000824220">
    <property type="component" value="Unassembled WGS sequence"/>
</dbReference>
<evidence type="ECO:0000313" key="4">
    <source>
        <dbReference type="EMBL" id="HJA05137.1"/>
    </source>
</evidence>
<accession>A0A9D2H5R6</accession>
<dbReference type="EMBL" id="DXAM01000140">
    <property type="protein sequence ID" value="HJA05137.1"/>
    <property type="molecule type" value="Genomic_DNA"/>
</dbReference>
<feature type="transmembrane region" description="Helical" evidence="2">
    <location>
        <begin position="105"/>
        <end position="133"/>
    </location>
</feature>
<feature type="transmembrane region" description="Helical" evidence="2">
    <location>
        <begin position="145"/>
        <end position="161"/>
    </location>
</feature>
<sequence>MSALLDGLGALADVSVVLYMIVGLALGFLVGAFPGITATMAVALAAGFTMTLEPVQGLAVLLTIYVAANFGDRVPSILVNTPGTPASVATTFDGYPMAKQGRAGLALTISAIVSAVGILASVVLFAALAVPVATLARNYFRSPELFSLVVFGIAIMIGISSKSMLKGILAGVIGLMLGTVGLYSATNDQRFTFGLLDLVDGLDFIAVIIGLFGIAELLDQLFTHRESTVRPISALGRWLPNRKELKQSGRAVAVSGAVGLGVGLIPAAGGDIAGLIGWDRARSVSKHPEKFGKGSVEGIAASDTASSATLGGSLTTTMALGIPGDSVMAVMIGSMIIWGITPGPTLFTERPDLVVSISGIMIVATLLALALSLVRMKGVVKLLDLPRPYLWSGILVFCVIGTYATSNSVSSVIQMLVFGVIGLGLKRLEIPAGPIVLGLILGPLAEENLARTLQILPTQPFFSVVSPISIVLILLAVLSIVIPAIRNARKPKDKRGSFADSVLSDETFADIEQAHDELRGTPGMLTSTIPSDDARSARRSRNKKGTKK</sequence>
<feature type="transmembrane region" description="Helical" evidence="2">
    <location>
        <begin position="198"/>
        <end position="218"/>
    </location>
</feature>
<feature type="transmembrane region" description="Helical" evidence="2">
    <location>
        <begin position="251"/>
        <end position="278"/>
    </location>
</feature>
<feature type="transmembrane region" description="Helical" evidence="2">
    <location>
        <begin position="353"/>
        <end position="374"/>
    </location>
</feature>
<name>A0A9D2H5R6_9MICO</name>
<feature type="region of interest" description="Disordered" evidence="1">
    <location>
        <begin position="516"/>
        <end position="548"/>
    </location>
</feature>
<dbReference type="Pfam" id="PF01970">
    <property type="entry name" value="TctA"/>
    <property type="match status" value="1"/>
</dbReference>
<dbReference type="AlphaFoldDB" id="A0A9D2H5R6"/>
<feature type="compositionally biased region" description="Basic residues" evidence="1">
    <location>
        <begin position="537"/>
        <end position="548"/>
    </location>
</feature>
<evidence type="ECO:0000256" key="2">
    <source>
        <dbReference type="SAM" id="Phobius"/>
    </source>
</evidence>
<evidence type="ECO:0000313" key="5">
    <source>
        <dbReference type="Proteomes" id="UP000824220"/>
    </source>
</evidence>
<dbReference type="InterPro" id="IPR002823">
    <property type="entry name" value="DUF112_TM"/>
</dbReference>
<keyword evidence="2" id="KW-0472">Membrane</keyword>
<protein>
    <submittedName>
        <fullName evidence="4">Tripartite tricarboxylate transporter permease</fullName>
    </submittedName>
</protein>
<feature type="transmembrane region" description="Helical" evidence="2">
    <location>
        <begin position="16"/>
        <end position="46"/>
    </location>
</feature>
<feature type="domain" description="DUF112" evidence="3">
    <location>
        <begin position="18"/>
        <end position="437"/>
    </location>
</feature>
<dbReference type="PANTHER" id="PTHR35342">
    <property type="entry name" value="TRICARBOXYLIC TRANSPORT PROTEIN"/>
    <property type="match status" value="1"/>
</dbReference>
<feature type="transmembrane region" description="Helical" evidence="2">
    <location>
        <begin position="394"/>
        <end position="421"/>
    </location>
</feature>
<feature type="transmembrane region" description="Helical" evidence="2">
    <location>
        <begin position="168"/>
        <end position="186"/>
    </location>
</feature>
<feature type="transmembrane region" description="Helical" evidence="2">
    <location>
        <begin position="320"/>
        <end position="341"/>
    </location>
</feature>